<accession>A0ABT5U9G2</accession>
<evidence type="ECO:0000313" key="2">
    <source>
        <dbReference type="Proteomes" id="UP001528823"/>
    </source>
</evidence>
<dbReference type="RefSeq" id="WP_274689364.1">
    <property type="nucleotide sequence ID" value="NZ_JAPMOU010000016.1"/>
</dbReference>
<sequence length="98" mass="10928">MFNLNMVPANSTDAVLSNREGGVTQFRLVADETNNQVKLKYTASGEKEDITAYYLPYVPHSQQGNNVSNVTVDKCPVNDNPKIILCSYALFFLMFESS</sequence>
<name>A0ABT5U9G2_9GAMM</name>
<gene>
    <name evidence="1" type="ORF">ORQ98_13670</name>
</gene>
<organism evidence="1 2">
    <name type="scientific">Spartinivicinus poritis</name>
    <dbReference type="NCBI Taxonomy" id="2994640"/>
    <lineage>
        <taxon>Bacteria</taxon>
        <taxon>Pseudomonadati</taxon>
        <taxon>Pseudomonadota</taxon>
        <taxon>Gammaproteobacteria</taxon>
        <taxon>Oceanospirillales</taxon>
        <taxon>Zooshikellaceae</taxon>
        <taxon>Spartinivicinus</taxon>
    </lineage>
</organism>
<dbReference type="Proteomes" id="UP001528823">
    <property type="component" value="Unassembled WGS sequence"/>
</dbReference>
<comment type="caution">
    <text evidence="1">The sequence shown here is derived from an EMBL/GenBank/DDBJ whole genome shotgun (WGS) entry which is preliminary data.</text>
</comment>
<keyword evidence="2" id="KW-1185">Reference proteome</keyword>
<evidence type="ECO:0000313" key="1">
    <source>
        <dbReference type="EMBL" id="MDE1463016.1"/>
    </source>
</evidence>
<reference evidence="1 2" key="1">
    <citation type="submission" date="2022-11" db="EMBL/GenBank/DDBJ databases">
        <title>Spartinivicinus poritis sp. nov., isolated from scleractinian coral Porites lutea.</title>
        <authorList>
            <person name="Zhang G."/>
            <person name="Cai L."/>
            <person name="Wei Q."/>
        </authorList>
    </citation>
    <scope>NUCLEOTIDE SEQUENCE [LARGE SCALE GENOMIC DNA]</scope>
    <source>
        <strain evidence="1 2">A2-2</strain>
    </source>
</reference>
<dbReference type="EMBL" id="JAPMOU010000016">
    <property type="protein sequence ID" value="MDE1463016.1"/>
    <property type="molecule type" value="Genomic_DNA"/>
</dbReference>
<protein>
    <submittedName>
        <fullName evidence="1">Uncharacterized protein</fullName>
    </submittedName>
</protein>
<proteinExistence type="predicted"/>